<evidence type="ECO:0000313" key="7">
    <source>
        <dbReference type="EMBL" id="CRZ24431.1"/>
    </source>
</evidence>
<comment type="subcellular location">
    <subcellularLocation>
        <location evidence="5">Nucleus</location>
        <location evidence="5">Nucleolus</location>
    </subcellularLocation>
    <subcellularLocation>
        <location evidence="5">Nucleus</location>
        <location evidence="5">Nucleoplasm</location>
    </subcellularLocation>
</comment>
<dbReference type="GO" id="GO:0005654">
    <property type="term" value="C:nucleoplasm"/>
    <property type="evidence" value="ECO:0007669"/>
    <property type="project" value="UniProtKB-SubCell"/>
</dbReference>
<dbReference type="InterPro" id="IPR011687">
    <property type="entry name" value="Nop53/GLTSCR2"/>
</dbReference>
<comment type="similarity">
    <text evidence="1 5">Belongs to the NOP53 family.</text>
</comment>
<dbReference type="EMBL" id="LN856957">
    <property type="protein sequence ID" value="CRZ24431.1"/>
    <property type="molecule type" value="Genomic_DNA"/>
</dbReference>
<gene>
    <name evidence="7 8" type="ORF">Bm6466</name>
    <name evidence="7" type="ORF">BM_Bm6466</name>
</gene>
<dbReference type="GO" id="GO:0005730">
    <property type="term" value="C:nucleolus"/>
    <property type="evidence" value="ECO:0007669"/>
    <property type="project" value="UniProtKB-SubCell"/>
</dbReference>
<dbReference type="GO" id="GO:0006364">
    <property type="term" value="P:rRNA processing"/>
    <property type="evidence" value="ECO:0007669"/>
    <property type="project" value="TreeGrafter"/>
</dbReference>
<dbReference type="PANTHER" id="PTHR14211:SF7">
    <property type="entry name" value="RIBOSOME BIOGENESIS PROTEIN NOP53"/>
    <property type="match status" value="1"/>
</dbReference>
<comment type="function">
    <text evidence="5">May play a role in ribosome biogenesis.</text>
</comment>
<protein>
    <recommendedName>
        <fullName evidence="2 5">Ribosome biogenesis protein NOP53</fullName>
    </recommendedName>
</protein>
<dbReference type="PIRSF" id="PIRSF017302">
    <property type="entry name" value="Gltscr2"/>
    <property type="match status" value="1"/>
</dbReference>
<evidence type="ECO:0000256" key="5">
    <source>
        <dbReference type="PIRNR" id="PIRNR017302"/>
    </source>
</evidence>
<proteinExistence type="inferred from homology"/>
<dbReference type="Pfam" id="PF07767">
    <property type="entry name" value="Nop53"/>
    <property type="match status" value="1"/>
</dbReference>
<dbReference type="GO" id="GO:0008097">
    <property type="term" value="F:5S rRNA binding"/>
    <property type="evidence" value="ECO:0007669"/>
    <property type="project" value="TreeGrafter"/>
</dbReference>
<evidence type="ECO:0000256" key="4">
    <source>
        <dbReference type="ARBA" id="ARBA00023242"/>
    </source>
</evidence>
<keyword evidence="3 5" id="KW-0690">Ribosome biogenesis</keyword>
<evidence type="ECO:0000256" key="2">
    <source>
        <dbReference type="ARBA" id="ARBA00018339"/>
    </source>
</evidence>
<dbReference type="WormBase" id="Bm6466">
    <property type="protein sequence ID" value="BM43459"/>
    <property type="gene ID" value="WBGene00226727"/>
</dbReference>
<sequence>MDALRETLHGIRGLVVLIRLFGGKVLEAVDVRDSVMFTTMVNGDVKHSGKMRKCRISRNKKRYWKKGTQIQDTEDFLCEIQADDVKDVKNQSDDSLFTVEREPDHNNFKLTRRQMAALMKRLTKKELVTKEDNVPKRQVRKMLLETPKKQVADKASFPQNTAFQTRELYDLWGKDDQHSQKEVSASEEYYFLITKKKLPQEPKTLKHITSILQHVEIAPAGASYNPPVSKYLDYVTEAAEEEKRKIKESEKLERELALLKEKYATREEIELELRTTLDGSGDNSDEILEDANEMELNDSGEKELKIKQKKQKTRKARYLRRMERKRKEIESITGFQKEQMHLIYSTRKLNKEISKEIQKREELAKKRKVHKLIKKFAGTQRLGRGKFEPCEKSVLLTEELPGSLRELKPQGNVLTERLKSLQKRNMLPIPGEKRQRRKLKNRLRIKEREDRKHQEVKLGTRLI</sequence>
<organism evidence="7">
    <name type="scientific">Brugia malayi</name>
    <name type="common">Filarial nematode worm</name>
    <dbReference type="NCBI Taxonomy" id="6279"/>
    <lineage>
        <taxon>Eukaryota</taxon>
        <taxon>Metazoa</taxon>
        <taxon>Ecdysozoa</taxon>
        <taxon>Nematoda</taxon>
        <taxon>Chromadorea</taxon>
        <taxon>Rhabditida</taxon>
        <taxon>Spirurina</taxon>
        <taxon>Spiruromorpha</taxon>
        <taxon>Filarioidea</taxon>
        <taxon>Onchocercidae</taxon>
        <taxon>Brugia</taxon>
    </lineage>
</organism>
<dbReference type="OMA" id="TEKWTHK"/>
<evidence type="ECO:0000256" key="3">
    <source>
        <dbReference type="ARBA" id="ARBA00022517"/>
    </source>
</evidence>
<accession>A0A0H5SKX9</accession>
<dbReference type="AlphaFoldDB" id="A0A0H5SKX9"/>
<keyword evidence="4 5" id="KW-0539">Nucleus</keyword>
<name>A0A0H5SKX9_BRUMA</name>
<dbReference type="PANTHER" id="PTHR14211">
    <property type="entry name" value="GLIOMA SUPPRESSOR CANDIDATE REGION GENE 2"/>
    <property type="match status" value="1"/>
</dbReference>
<evidence type="ECO:0000313" key="8">
    <source>
        <dbReference type="WormBase" id="Bm6466"/>
    </source>
</evidence>
<keyword evidence="6" id="KW-0175">Coiled coil</keyword>
<feature type="coiled-coil region" evidence="6">
    <location>
        <begin position="235"/>
        <end position="269"/>
    </location>
</feature>
<reference evidence="7" key="1">
    <citation type="journal article" date="2007" name="Science">
        <title>Draft genome of the filarial nematode parasite Brugia malayi.</title>
        <authorList>
            <person name="Ghedin E."/>
            <person name="Wang S."/>
            <person name="Spiro D."/>
            <person name="Caler E."/>
            <person name="Zhao Q."/>
            <person name="Crabtree J."/>
            <person name="Allen J.E."/>
            <person name="Delcher A.L."/>
            <person name="Guiliano D.B."/>
            <person name="Miranda-Saavedra D."/>
            <person name="Angiuoli S.V."/>
            <person name="Creasy T."/>
            <person name="Amedeo P."/>
            <person name="Haas B."/>
            <person name="El-Sayed N.M."/>
            <person name="Wortman J.R."/>
            <person name="Feldblyum T."/>
            <person name="Tallon L."/>
            <person name="Schatz M."/>
            <person name="Shumway M."/>
            <person name="Koo H."/>
            <person name="Salzberg S.L."/>
            <person name="Schobel S."/>
            <person name="Pertea M."/>
            <person name="Pop M."/>
            <person name="White O."/>
            <person name="Barton G.J."/>
            <person name="Carlow C.K."/>
            <person name="Crawford M.J."/>
            <person name="Daub J."/>
            <person name="Dimmic M.W."/>
            <person name="Estes C.F."/>
            <person name="Foster J.M."/>
            <person name="Ganatra M."/>
            <person name="Gregory W.F."/>
            <person name="Johnson N.M."/>
            <person name="Jin J."/>
            <person name="Komuniecki R."/>
            <person name="Korf I."/>
            <person name="Kumar S."/>
            <person name="Laney S."/>
            <person name="Li B.W."/>
            <person name="Li W."/>
            <person name="Lindblom T.H."/>
            <person name="Lustigman S."/>
            <person name="Ma D."/>
            <person name="Maina C.V."/>
            <person name="Martin D.M."/>
            <person name="McCarter J.P."/>
            <person name="McReynolds L."/>
            <person name="Mitreva M."/>
            <person name="Nutman T.B."/>
            <person name="Parkinson J."/>
            <person name="Peregrin-Alvarez J.M."/>
            <person name="Poole C."/>
            <person name="Ren Q."/>
            <person name="Saunders L."/>
            <person name="Sluder A.E."/>
            <person name="Smith K."/>
            <person name="Stanke M."/>
            <person name="Unnasch T.R."/>
            <person name="Ware J."/>
            <person name="Wei A.D."/>
            <person name="Weil G."/>
            <person name="Williams D.J."/>
            <person name="Zhang Y."/>
            <person name="Williams S.A."/>
            <person name="Fraser-Liggett C."/>
            <person name="Slatko B."/>
            <person name="Blaxter M.L."/>
            <person name="Scott A.L."/>
        </authorList>
    </citation>
    <scope>NUCLEOTIDE SEQUENCE</scope>
    <source>
        <strain evidence="7">FR3</strain>
    </source>
</reference>
<evidence type="ECO:0000256" key="1">
    <source>
        <dbReference type="ARBA" id="ARBA00008838"/>
    </source>
</evidence>
<dbReference type="GO" id="GO:0000027">
    <property type="term" value="P:ribosomal large subunit assembly"/>
    <property type="evidence" value="ECO:0007669"/>
    <property type="project" value="UniProtKB-UniRule"/>
</dbReference>
<reference evidence="7" key="2">
    <citation type="submission" date="2012-12" db="EMBL/GenBank/DDBJ databases">
        <authorList>
            <person name="Gao Y.W."/>
            <person name="Fan S.T."/>
            <person name="Sun H.T."/>
            <person name="Wang Z."/>
            <person name="Gao X.L."/>
            <person name="Li Y.G."/>
            <person name="Wang T.C."/>
            <person name="Zhang K."/>
            <person name="Xu W.W."/>
            <person name="Yu Z.J."/>
            <person name="Xia X.Z."/>
        </authorList>
    </citation>
    <scope>NUCLEOTIDE SEQUENCE</scope>
    <source>
        <strain evidence="7">FR3</strain>
    </source>
</reference>
<evidence type="ECO:0000256" key="6">
    <source>
        <dbReference type="SAM" id="Coils"/>
    </source>
</evidence>